<reference evidence="2" key="1">
    <citation type="submission" date="2023-07" db="EMBL/GenBank/DDBJ databases">
        <title>Whole genome shotgun sequence of Streptomyces cacaoi subsp. asoensis NBRC 13813.</title>
        <authorList>
            <person name="Komaki H."/>
            <person name="Tamura T."/>
        </authorList>
    </citation>
    <scope>NUCLEOTIDE SEQUENCE [LARGE SCALE GENOMIC DNA]</scope>
    <source>
        <strain evidence="2">NBRC 13813</strain>
    </source>
</reference>
<proteinExistence type="predicted"/>
<sequence length="147" mass="15653">MLAEAMTVLAAAGGSAVVQAAGTDAWEGLRSRLARWFGRGDAAREQGELERLERSAAELEAADPGTVDRVRTRQEAVWTTRIETLLEDLADDDQRSHAADLLRQLLAEAAPAAVAETGLVSGNTFSGPTAFQAGNNNHQDVRFGPQP</sequence>
<keyword evidence="2" id="KW-1185">Reference proteome</keyword>
<dbReference type="EMBL" id="BNEB01000002">
    <property type="protein sequence ID" value="GHI60844.1"/>
    <property type="molecule type" value="Genomic_DNA"/>
</dbReference>
<dbReference type="Proteomes" id="UP000649259">
    <property type="component" value="Unassembled WGS sequence"/>
</dbReference>
<name>A0ABQ3RYB4_9ACTN</name>
<evidence type="ECO:0000313" key="1">
    <source>
        <dbReference type="EMBL" id="GHI60844.1"/>
    </source>
</evidence>
<comment type="caution">
    <text evidence="1">The sequence shown here is derived from an EMBL/GenBank/DDBJ whole genome shotgun (WGS) entry which is preliminary data.</text>
</comment>
<accession>A0ABQ3RYB4</accession>
<protein>
    <submittedName>
        <fullName evidence="1">Uncharacterized protein</fullName>
    </submittedName>
</protein>
<organism evidence="1 2">
    <name type="scientific">Streptomyces asoensis</name>
    <dbReference type="NCBI Taxonomy" id="249586"/>
    <lineage>
        <taxon>Bacteria</taxon>
        <taxon>Bacillati</taxon>
        <taxon>Actinomycetota</taxon>
        <taxon>Actinomycetes</taxon>
        <taxon>Kitasatosporales</taxon>
        <taxon>Streptomycetaceae</taxon>
        <taxon>Streptomyces</taxon>
    </lineage>
</organism>
<gene>
    <name evidence="1" type="ORF">Saso_24940</name>
</gene>
<evidence type="ECO:0000313" key="2">
    <source>
        <dbReference type="Proteomes" id="UP000649259"/>
    </source>
</evidence>